<keyword evidence="3" id="KW-1185">Reference proteome</keyword>
<name>F4WGQ8_ACREC</name>
<proteinExistence type="predicted"/>
<feature type="compositionally biased region" description="Basic and acidic residues" evidence="1">
    <location>
        <begin position="142"/>
        <end position="156"/>
    </location>
</feature>
<dbReference type="AlphaFoldDB" id="F4WGQ8"/>
<dbReference type="Proteomes" id="UP000007755">
    <property type="component" value="Unassembled WGS sequence"/>
</dbReference>
<dbReference type="InParanoid" id="F4WGQ8"/>
<accession>F4WGQ8</accession>
<organism evidence="3">
    <name type="scientific">Acromyrmex echinatior</name>
    <name type="common">Panamanian leafcutter ant</name>
    <name type="synonym">Acromyrmex octospinosus echinatior</name>
    <dbReference type="NCBI Taxonomy" id="103372"/>
    <lineage>
        <taxon>Eukaryota</taxon>
        <taxon>Metazoa</taxon>
        <taxon>Ecdysozoa</taxon>
        <taxon>Arthropoda</taxon>
        <taxon>Hexapoda</taxon>
        <taxon>Insecta</taxon>
        <taxon>Pterygota</taxon>
        <taxon>Neoptera</taxon>
        <taxon>Endopterygota</taxon>
        <taxon>Hymenoptera</taxon>
        <taxon>Apocrita</taxon>
        <taxon>Aculeata</taxon>
        <taxon>Formicoidea</taxon>
        <taxon>Formicidae</taxon>
        <taxon>Myrmicinae</taxon>
        <taxon>Acromyrmex</taxon>
    </lineage>
</organism>
<feature type="region of interest" description="Disordered" evidence="1">
    <location>
        <begin position="142"/>
        <end position="181"/>
    </location>
</feature>
<gene>
    <name evidence="2" type="ORF">G5I_04853</name>
</gene>
<evidence type="ECO:0000256" key="1">
    <source>
        <dbReference type="SAM" id="MobiDB-lite"/>
    </source>
</evidence>
<reference evidence="2" key="1">
    <citation type="submission" date="2011-02" db="EMBL/GenBank/DDBJ databases">
        <title>The genome of the leaf-cutting ant Acromyrmex echinatior suggests key adaptations to social evolution and fungus farming.</title>
        <authorList>
            <person name="Nygaard S."/>
            <person name="Zhang G."/>
        </authorList>
    </citation>
    <scope>NUCLEOTIDE SEQUENCE</scope>
</reference>
<dbReference type="EMBL" id="GL888145">
    <property type="protein sequence ID" value="EGI66613.1"/>
    <property type="molecule type" value="Genomic_DNA"/>
</dbReference>
<evidence type="ECO:0000313" key="3">
    <source>
        <dbReference type="Proteomes" id="UP000007755"/>
    </source>
</evidence>
<evidence type="ECO:0000313" key="2">
    <source>
        <dbReference type="EMBL" id="EGI66613.1"/>
    </source>
</evidence>
<sequence>MALRNAESVAMASPPLSEALHEHALCPGREVGLSEGARHYSVPHSSPTPISIFSSVWSSAVAVAPLFSTGNEDVSGTAAISTSATVDGTAAACSIASWVLSFWGRTHLRFSRDVVCIPYAFRAVVFVFPFLCVPVPRVTEAGDSRDLSATSPEKRGGRTTRIGSQETIADDRSAGGAQHLTPGCTQRLRSVEFARIRAFSASQLSGARFRERARGHAVSTLQAAEFLSIRGAMKYERVARSLVPGAQLLFCDYVPPLRAVARRRISVTFRLTPPAIRSPTRTLAMNVRRSCATLETMRENGEGVEGRLDSISQVYARRRTPVSRTHLFSSGIWVNVRRDALTPIPLDNANVGLTFWVKELNPFDPGLDLVRSQVFEGSECERREVERTGTSDPSRSTRDLVKMKGAGIDPKEEGVGILLRDFDELFDSRLWRRDCGWPWGTVPPTPPVIGVSSAFPNGEWPRRSIVSKELPKGSRCGVWLVTPVTIWLQVCIRMGSRTGVISAGSNNFRTTRDNDWTPHYWTQHYWTRIAGYRITEYALLDTALLDTASLDTILMDIALLNIALLDIALLDTT</sequence>
<protein>
    <submittedName>
        <fullName evidence="2">Uncharacterized protein</fullName>
    </submittedName>
</protein>